<evidence type="ECO:0000256" key="1">
    <source>
        <dbReference type="SAM" id="Phobius"/>
    </source>
</evidence>
<keyword evidence="1" id="KW-0812">Transmembrane</keyword>
<proteinExistence type="predicted"/>
<sequence>MLNFFHLHISTNPVHIVIGIIVLAIVLKLLGKIFKVILMVGIIAFVLYKLNELPIVHNVLNNIARMLNIHF</sequence>
<gene>
    <name evidence="2" type="ORF">CTDIVETGP_2371</name>
</gene>
<protein>
    <submittedName>
        <fullName evidence="2">Uncharacterized protein</fullName>
    </submittedName>
</protein>
<comment type="caution">
    <text evidence="2">The sequence shown here is derived from an EMBL/GenBank/DDBJ whole genome shotgun (WGS) entry which is preliminary data.</text>
</comment>
<dbReference type="GeneID" id="29420346"/>
<organism evidence="2 3">
    <name type="scientific">Clostridium tyrobutyricum DIVETGP</name>
    <dbReference type="NCBI Taxonomy" id="1408889"/>
    <lineage>
        <taxon>Bacteria</taxon>
        <taxon>Bacillati</taxon>
        <taxon>Bacillota</taxon>
        <taxon>Clostridia</taxon>
        <taxon>Eubacteriales</taxon>
        <taxon>Clostridiaceae</taxon>
        <taxon>Clostridium</taxon>
    </lineage>
</organism>
<dbReference type="RefSeq" id="WP_017752881.1">
    <property type="nucleotide sequence ID" value="NZ_CBXI010000040.1"/>
</dbReference>
<reference evidence="2 3" key="1">
    <citation type="journal article" date="2015" name="Genome Announc.">
        <title>Draft Genome Sequence of Clostridium tyrobutyricum Strain DIVETGP, Isolated from Cow's Milk for Grana Padano Production.</title>
        <authorList>
            <person name="Soggiu A."/>
            <person name="Piras C."/>
            <person name="Gaiarsa S."/>
            <person name="Sassera D."/>
            <person name="Roncada P."/>
            <person name="Bendixen E."/>
            <person name="Brasca M."/>
            <person name="Bonizzi L."/>
        </authorList>
    </citation>
    <scope>NUCLEOTIDE SEQUENCE [LARGE SCALE GENOMIC DNA]</scope>
    <source>
        <strain evidence="2 3">DIVETGP</strain>
    </source>
</reference>
<name>W6N780_CLOTY</name>
<dbReference type="AlphaFoldDB" id="W6N780"/>
<accession>W6N780</accession>
<evidence type="ECO:0000313" key="3">
    <source>
        <dbReference type="Proteomes" id="UP000019482"/>
    </source>
</evidence>
<dbReference type="Proteomes" id="UP000019482">
    <property type="component" value="Unassembled WGS sequence"/>
</dbReference>
<keyword evidence="3" id="KW-1185">Reference proteome</keyword>
<keyword evidence="1" id="KW-1133">Transmembrane helix</keyword>
<feature type="transmembrane region" description="Helical" evidence="1">
    <location>
        <begin position="6"/>
        <end position="26"/>
    </location>
</feature>
<feature type="transmembrane region" description="Helical" evidence="1">
    <location>
        <begin position="33"/>
        <end position="50"/>
    </location>
</feature>
<evidence type="ECO:0000313" key="2">
    <source>
        <dbReference type="EMBL" id="CDL92301.1"/>
    </source>
</evidence>
<keyword evidence="1" id="KW-0472">Membrane</keyword>
<dbReference type="EMBL" id="CBXI010000040">
    <property type="protein sequence ID" value="CDL92301.1"/>
    <property type="molecule type" value="Genomic_DNA"/>
</dbReference>